<gene>
    <name evidence="1" type="ORF">BHK98_05710</name>
</gene>
<dbReference type="RefSeq" id="WP_075712595.1">
    <property type="nucleotide sequence ID" value="NZ_MJIE01000001.1"/>
</dbReference>
<evidence type="ECO:0000313" key="2">
    <source>
        <dbReference type="Proteomes" id="UP000187404"/>
    </source>
</evidence>
<accession>A0A1Q9JHH3</accession>
<reference evidence="1 2" key="1">
    <citation type="journal article" date="2016" name="Appl. Environ. Microbiol.">
        <title>Function and Phylogeny of Bacterial Butyryl Coenzyme A:Acetate Transferases and Their Diversity in the Proximal Colon of Swine.</title>
        <authorList>
            <person name="Trachsel J."/>
            <person name="Bayles D.O."/>
            <person name="Looft T."/>
            <person name="Levine U.Y."/>
            <person name="Allen H.K."/>
        </authorList>
    </citation>
    <scope>NUCLEOTIDE SEQUENCE [LARGE SCALE GENOMIC DNA]</scope>
    <source>
        <strain evidence="1 2">68-3-10</strain>
    </source>
</reference>
<dbReference type="SUPFAM" id="SSF52467">
    <property type="entry name" value="DHS-like NAD/FAD-binding domain"/>
    <property type="match status" value="1"/>
</dbReference>
<name>A0A1Q9JHH3_9FIRM</name>
<dbReference type="InterPro" id="IPR029035">
    <property type="entry name" value="DHS-like_NAD/FAD-binding_dom"/>
</dbReference>
<dbReference type="EMBL" id="MJIE01000001">
    <property type="protein sequence ID" value="OLR55604.1"/>
    <property type="molecule type" value="Genomic_DNA"/>
</dbReference>
<sequence length="332" mass="37135">MNWTECIGVLQGYLENNPLIVLGSGASMSYGLPSMKILAEEIKKSDSIISDPNFSVFCTAMDGLGLEEAIDSVELLPQTLNEIRRIVWKTVNERDLAYFDSNPTTPPEALAELLHKILAPTPNKAVIVTTNYDRLAEYSADQVGATTVTGFEGCLIKKLELPNLQLKTRRTRARERVVDIWKVHGSLDWFIASDGTVASFPLTRNIPSALQPLIIPPGKEKYSATHDEPYRTVIAEADNAFVQSGAYLCIGYGFNDEHIQPKLLAQISKGKPIVVLTRTMTSACRKHIVDAGIKKFLVFEYADDTHTKVYGNGWEEMYDGQYWLLDNFLKIW</sequence>
<protein>
    <submittedName>
        <fullName evidence="1">Uncharacterized protein</fullName>
    </submittedName>
</protein>
<organism evidence="1 2">
    <name type="scientific">Hornefia porci</name>
    <dbReference type="NCBI Taxonomy" id="2652292"/>
    <lineage>
        <taxon>Bacteria</taxon>
        <taxon>Bacillati</taxon>
        <taxon>Bacillota</taxon>
        <taxon>Clostridia</taxon>
        <taxon>Peptostreptococcales</taxon>
        <taxon>Anaerovoracaceae</taxon>
        <taxon>Hornefia</taxon>
    </lineage>
</organism>
<dbReference type="AlphaFoldDB" id="A0A1Q9JHH3"/>
<keyword evidence="2" id="KW-1185">Reference proteome</keyword>
<dbReference type="Proteomes" id="UP000187404">
    <property type="component" value="Unassembled WGS sequence"/>
</dbReference>
<dbReference type="OrthoDB" id="9808492at2"/>
<dbReference type="Pfam" id="PF13289">
    <property type="entry name" value="SIR2_2"/>
    <property type="match status" value="1"/>
</dbReference>
<dbReference type="STRING" id="1261640.BHK98_05710"/>
<evidence type="ECO:0000313" key="1">
    <source>
        <dbReference type="EMBL" id="OLR55604.1"/>
    </source>
</evidence>
<proteinExistence type="predicted"/>
<comment type="caution">
    <text evidence="1">The sequence shown here is derived from an EMBL/GenBank/DDBJ whole genome shotgun (WGS) entry which is preliminary data.</text>
</comment>